<dbReference type="EMBL" id="CP001843">
    <property type="protein sequence ID" value="AEF83624.1"/>
    <property type="molecule type" value="Genomic_DNA"/>
</dbReference>
<dbReference type="InterPro" id="IPR050490">
    <property type="entry name" value="Bact_solute-bd_prot1"/>
</dbReference>
<reference evidence="3 4" key="2">
    <citation type="journal article" date="2011" name="ISME J.">
        <title>RNA-seq reveals cooperative metabolic interactions between two termite-gut spirochete species in co-culture.</title>
        <authorList>
            <person name="Rosenthal A.Z."/>
            <person name="Matson E.G."/>
            <person name="Eldar A."/>
            <person name="Leadbetter J.R."/>
        </authorList>
    </citation>
    <scope>NUCLEOTIDE SEQUENCE [LARGE SCALE GENOMIC DNA]</scope>
    <source>
        <strain evidence="4">ATCC BAA-887 / DSM 12427 / ZAS-2</strain>
    </source>
</reference>
<dbReference type="Pfam" id="PF01547">
    <property type="entry name" value="SBP_bac_1"/>
    <property type="match status" value="1"/>
</dbReference>
<name>F5YNT2_TREPZ</name>
<evidence type="ECO:0000313" key="3">
    <source>
        <dbReference type="EMBL" id="AEF83624.1"/>
    </source>
</evidence>
<dbReference type="eggNOG" id="COG1653">
    <property type="taxonomic scope" value="Bacteria"/>
</dbReference>
<dbReference type="OrthoDB" id="358201at2"/>
<dbReference type="SUPFAM" id="SSF53850">
    <property type="entry name" value="Periplasmic binding protein-like II"/>
    <property type="match status" value="1"/>
</dbReference>
<dbReference type="AlphaFoldDB" id="F5YNT2"/>
<sequence>MKNSVKVSVVFVVAVLAVLSGCQKNQNAGNNGKVQITVWHSYVGSDQRAQYMENRMAQFRVENPDVVIDEQKMPRDQYQTRLKTQAAANSLPDGFILWPNAMTIEFANAGLIAPINDYLDQNPEWRDGLVSSALDQFNVNGKIYSVAQGISLTSIFFYNKALFDKYNVKVPTTYPELKTAVDVFKKNGIIPIAHGDKNQWPTQSSVFSIVANRSTGSQWLTDALTKQNGAKFTDKVFTDALDIMKDLATSGALNSDWSTIDNVQSHAYFYREEAAMMIEGSWLLPELVSQAPEKIKPFIEMSVFPALPGGKGDPSTISGVASTGFVINSKASPEQKAVLLKLIKFLTDDASQKIFMEYDIPVSSVNVTPDLNKVTPFYAKLVTLIKEHPLVTVYDSALNSEQTEIVNNGLQSVMLGIQTPAAIAAELDKTVK</sequence>
<keyword evidence="4" id="KW-1185">Reference proteome</keyword>
<dbReference type="RefSeq" id="WP_015708511.1">
    <property type="nucleotide sequence ID" value="NC_015578.1"/>
</dbReference>
<evidence type="ECO:0000256" key="2">
    <source>
        <dbReference type="ARBA" id="ARBA00008520"/>
    </source>
</evidence>
<proteinExistence type="inferred from homology"/>
<accession>F5YNT2</accession>
<dbReference type="HOGENOM" id="CLU_031285_12_0_12"/>
<dbReference type="PANTHER" id="PTHR43649">
    <property type="entry name" value="ARABINOSE-BINDING PROTEIN-RELATED"/>
    <property type="match status" value="1"/>
</dbReference>
<dbReference type="PANTHER" id="PTHR43649:SF12">
    <property type="entry name" value="DIACETYLCHITOBIOSE BINDING PROTEIN DASA"/>
    <property type="match status" value="1"/>
</dbReference>
<dbReference type="GO" id="GO:0042597">
    <property type="term" value="C:periplasmic space"/>
    <property type="evidence" value="ECO:0007669"/>
    <property type="project" value="UniProtKB-SubCell"/>
</dbReference>
<reference evidence="4" key="1">
    <citation type="submission" date="2009-12" db="EMBL/GenBank/DDBJ databases">
        <title>Complete sequence of Treponema primitia strain ZAS-2.</title>
        <authorList>
            <person name="Tetu S.G."/>
            <person name="Matson E."/>
            <person name="Ren Q."/>
            <person name="Seshadri R."/>
            <person name="Elbourne L."/>
            <person name="Hassan K.A."/>
            <person name="Durkin A."/>
            <person name="Radune D."/>
            <person name="Mohamoud Y."/>
            <person name="Shay R."/>
            <person name="Jin S."/>
            <person name="Zhang X."/>
            <person name="Lucey K."/>
            <person name="Ballor N.R."/>
            <person name="Ottesen E."/>
            <person name="Rosenthal R."/>
            <person name="Allen A."/>
            <person name="Leadbetter J.R."/>
            <person name="Paulsen I.T."/>
        </authorList>
    </citation>
    <scope>NUCLEOTIDE SEQUENCE [LARGE SCALE GENOMIC DNA]</scope>
    <source>
        <strain evidence="4">ATCC BAA-887 / DSM 12427 / ZAS-2</strain>
    </source>
</reference>
<dbReference type="Gene3D" id="3.40.190.10">
    <property type="entry name" value="Periplasmic binding protein-like II"/>
    <property type="match status" value="2"/>
</dbReference>
<organism evidence="3 4">
    <name type="scientific">Treponema primitia (strain ATCC BAA-887 / DSM 12427 / ZAS-2)</name>
    <dbReference type="NCBI Taxonomy" id="545694"/>
    <lineage>
        <taxon>Bacteria</taxon>
        <taxon>Pseudomonadati</taxon>
        <taxon>Spirochaetota</taxon>
        <taxon>Spirochaetia</taxon>
        <taxon>Spirochaetales</taxon>
        <taxon>Treponemataceae</taxon>
        <taxon>Treponema</taxon>
    </lineage>
</organism>
<evidence type="ECO:0000256" key="1">
    <source>
        <dbReference type="ARBA" id="ARBA00004418"/>
    </source>
</evidence>
<evidence type="ECO:0000313" key="4">
    <source>
        <dbReference type="Proteomes" id="UP000009223"/>
    </source>
</evidence>
<gene>
    <name evidence="3" type="ordered locus">TREPR_1610</name>
</gene>
<dbReference type="KEGG" id="tpi:TREPR_1610"/>
<dbReference type="STRING" id="545694.TREPR_1610"/>
<dbReference type="Proteomes" id="UP000009223">
    <property type="component" value="Chromosome"/>
</dbReference>
<dbReference type="InterPro" id="IPR006059">
    <property type="entry name" value="SBP"/>
</dbReference>
<dbReference type="PROSITE" id="PS51257">
    <property type="entry name" value="PROKAR_LIPOPROTEIN"/>
    <property type="match status" value="1"/>
</dbReference>
<comment type="subcellular location">
    <subcellularLocation>
        <location evidence="1">Periplasm</location>
    </subcellularLocation>
</comment>
<protein>
    <submittedName>
        <fullName evidence="3">Putative extracellular solute-binding protein, family 1</fullName>
    </submittedName>
</protein>
<comment type="similarity">
    <text evidence="2">Belongs to the bacterial solute-binding protein 1 family.</text>
</comment>